<keyword evidence="2" id="KW-0732">Signal</keyword>
<sequence length="527" mass="55250">MKTLILGVGLGVAATAPISTFIARPSKANHVQKFRFQHRTAIVTNHVQARPRRRFNDVQTSLPSSPLSSHFAAGGMLLSSTLIGALFELICKSSGGHVVTLLSAAILSNFSQVLPKGLRIPTEHFLYDWCWSIFLPASLVFALLSSSSSDILAAEDATQSTASAVTKNCIQSMALPFIIGSIGSILGCMISFFAVPMTCKTTSAILAGCLCSSYIGGTVNFFAAGRILTPLSKSNDLSNAFGSMAAADLVVMALYFTMLSAASRSSWLKKLFPSKVVDLSNKGGTPIAELNTTEPTNYTHNDLLDKVGAASIAIVMALSSVFVSSHMEKTINNQFGIPGTQCAFLAVCGLLYDKLIMYGTHAPKQRQTTSLTHGVRAAVEQIHTVAPSLGNLSFFLLFAAVGSTADVSSAITGGPMALVFATLALTVHSTVLLSSTLLVSKLIKSMQKLGYTWPCSSSEEILTASNAAIGGPSTAGAFASSLVGLGDGASYRRALVIAATFYGVLGYAVGTSLGVVLSKSLLRWITS</sequence>
<keyword evidence="1" id="KW-0472">Membrane</keyword>
<feature type="transmembrane region" description="Helical" evidence="1">
    <location>
        <begin position="177"/>
        <end position="198"/>
    </location>
</feature>
<comment type="caution">
    <text evidence="3">The sequence shown here is derived from an EMBL/GenBank/DDBJ whole genome shotgun (WGS) entry which is preliminary data.</text>
</comment>
<evidence type="ECO:0000313" key="4">
    <source>
        <dbReference type="Proteomes" id="UP001530400"/>
    </source>
</evidence>
<dbReference type="PANTHER" id="PTHR34289">
    <property type="entry name" value="PROTEIN, PUTATIVE (DUF819)-RELATED"/>
    <property type="match status" value="1"/>
</dbReference>
<accession>A0ABD3Q9F0</accession>
<feature type="transmembrane region" description="Helical" evidence="1">
    <location>
        <begin position="417"/>
        <end position="439"/>
    </location>
</feature>
<proteinExistence type="predicted"/>
<feature type="transmembrane region" description="Helical" evidence="1">
    <location>
        <begin position="494"/>
        <end position="517"/>
    </location>
</feature>
<name>A0ABD3Q9F0_9STRA</name>
<feature type="transmembrane region" description="Helical" evidence="1">
    <location>
        <begin position="240"/>
        <end position="262"/>
    </location>
</feature>
<keyword evidence="1" id="KW-1133">Transmembrane helix</keyword>
<dbReference type="PANTHER" id="PTHR34289:SF8">
    <property type="entry name" value="DUF819 DOMAIN-CONTAINING PROTEIN"/>
    <property type="match status" value="1"/>
</dbReference>
<dbReference type="EMBL" id="JALLPJ020000299">
    <property type="protein sequence ID" value="KAL3796221.1"/>
    <property type="molecule type" value="Genomic_DNA"/>
</dbReference>
<feature type="transmembrane region" description="Helical" evidence="1">
    <location>
        <begin position="392"/>
        <end position="411"/>
    </location>
</feature>
<reference evidence="3 4" key="1">
    <citation type="submission" date="2024-10" db="EMBL/GenBank/DDBJ databases">
        <title>Updated reference genomes for cyclostephanoid diatoms.</title>
        <authorList>
            <person name="Roberts W.R."/>
            <person name="Alverson A.J."/>
        </authorList>
    </citation>
    <scope>NUCLEOTIDE SEQUENCE [LARGE SCALE GENOMIC DNA]</scope>
    <source>
        <strain evidence="3 4">AJA010-31</strain>
    </source>
</reference>
<gene>
    <name evidence="3" type="ORF">ACHAWO_010501</name>
</gene>
<dbReference type="Pfam" id="PF05684">
    <property type="entry name" value="DUF819"/>
    <property type="match status" value="1"/>
</dbReference>
<feature type="transmembrane region" description="Helical" evidence="1">
    <location>
        <begin position="307"/>
        <end position="325"/>
    </location>
</feature>
<feature type="chain" id="PRO_5044752992" evidence="2">
    <location>
        <begin position="16"/>
        <end position="527"/>
    </location>
</feature>
<evidence type="ECO:0000313" key="3">
    <source>
        <dbReference type="EMBL" id="KAL3796221.1"/>
    </source>
</evidence>
<evidence type="ECO:0000256" key="2">
    <source>
        <dbReference type="SAM" id="SignalP"/>
    </source>
</evidence>
<keyword evidence="4" id="KW-1185">Reference proteome</keyword>
<dbReference type="InterPro" id="IPR008537">
    <property type="entry name" value="DUF819"/>
</dbReference>
<feature type="transmembrane region" description="Helical" evidence="1">
    <location>
        <begin position="204"/>
        <end position="228"/>
    </location>
</feature>
<organism evidence="3 4">
    <name type="scientific">Cyclotella atomus</name>
    <dbReference type="NCBI Taxonomy" id="382360"/>
    <lineage>
        <taxon>Eukaryota</taxon>
        <taxon>Sar</taxon>
        <taxon>Stramenopiles</taxon>
        <taxon>Ochrophyta</taxon>
        <taxon>Bacillariophyta</taxon>
        <taxon>Coscinodiscophyceae</taxon>
        <taxon>Thalassiosirophycidae</taxon>
        <taxon>Stephanodiscales</taxon>
        <taxon>Stephanodiscaceae</taxon>
        <taxon>Cyclotella</taxon>
    </lineage>
</organism>
<evidence type="ECO:0000256" key="1">
    <source>
        <dbReference type="SAM" id="Phobius"/>
    </source>
</evidence>
<dbReference type="AlphaFoldDB" id="A0ABD3Q9F0"/>
<dbReference type="Proteomes" id="UP001530400">
    <property type="component" value="Unassembled WGS sequence"/>
</dbReference>
<keyword evidence="1" id="KW-0812">Transmembrane</keyword>
<protein>
    <submittedName>
        <fullName evidence="3">Uncharacterized protein</fullName>
    </submittedName>
</protein>
<feature type="signal peptide" evidence="2">
    <location>
        <begin position="1"/>
        <end position="15"/>
    </location>
</feature>